<accession>A0A315ZYM7</accession>
<protein>
    <submittedName>
        <fullName evidence="1">Uncharacterized protein</fullName>
    </submittedName>
</protein>
<keyword evidence="2" id="KW-1185">Reference proteome</keyword>
<dbReference type="EMBL" id="QGDO01000002">
    <property type="protein sequence ID" value="PWJ42467.1"/>
    <property type="molecule type" value="Genomic_DNA"/>
</dbReference>
<evidence type="ECO:0000313" key="2">
    <source>
        <dbReference type="Proteomes" id="UP000245535"/>
    </source>
</evidence>
<dbReference type="AlphaFoldDB" id="A0A315ZYM7"/>
<proteinExistence type="predicted"/>
<reference evidence="1 2" key="1">
    <citation type="submission" date="2018-03" db="EMBL/GenBank/DDBJ databases">
        <title>Genomic Encyclopedia of Archaeal and Bacterial Type Strains, Phase II (KMG-II): from individual species to whole genera.</title>
        <authorList>
            <person name="Goeker M."/>
        </authorList>
    </citation>
    <scope>NUCLEOTIDE SEQUENCE [LARGE SCALE GENOMIC DNA]</scope>
    <source>
        <strain evidence="1 2">DSM 28229</strain>
    </source>
</reference>
<dbReference type="OrthoDB" id="1523672at2"/>
<dbReference type="Proteomes" id="UP000245535">
    <property type="component" value="Unassembled WGS sequence"/>
</dbReference>
<gene>
    <name evidence="1" type="ORF">BC781_1028</name>
</gene>
<evidence type="ECO:0000313" key="1">
    <source>
        <dbReference type="EMBL" id="PWJ42467.1"/>
    </source>
</evidence>
<name>A0A315ZYM7_SEDFL</name>
<comment type="caution">
    <text evidence="1">The sequence shown here is derived from an EMBL/GenBank/DDBJ whole genome shotgun (WGS) entry which is preliminary data.</text>
</comment>
<sequence>MNYRLNLIWWAFAILFLNSCGSVPKYKAKEVQDFSVKNRQTWPQLSLAEQSIRFGLFEDKESFQILAETSDPAPILKALDNGIGVLFDEDGKKSRSNGYILPVIPNDNIESKLLSPSESKREEAVLKFNQHFKSINAALEYGEDDAYVTLDKTGKEGLSINVYMTDECHMYVSIRLPKNLIGENVSNTSLCLFIPKFDTDGFKELNKKFEANRIKVGQNTHSSYLGTDWQQLYKDTQIWMIAE</sequence>
<organism evidence="1 2">
    <name type="scientific">Sediminitomix flava</name>
    <dbReference type="NCBI Taxonomy" id="379075"/>
    <lineage>
        <taxon>Bacteria</taxon>
        <taxon>Pseudomonadati</taxon>
        <taxon>Bacteroidota</taxon>
        <taxon>Cytophagia</taxon>
        <taxon>Cytophagales</taxon>
        <taxon>Flammeovirgaceae</taxon>
        <taxon>Sediminitomix</taxon>
    </lineage>
</organism>
<dbReference type="RefSeq" id="WP_109616615.1">
    <property type="nucleotide sequence ID" value="NZ_QGDO01000002.1"/>
</dbReference>